<gene>
    <name evidence="1" type="ORF">JI62_11565</name>
</gene>
<comment type="caution">
    <text evidence="1">The sequence shown here is derived from an EMBL/GenBank/DDBJ whole genome shotgun (WGS) entry which is preliminary data.</text>
</comment>
<protein>
    <submittedName>
        <fullName evidence="1">Uncharacterized protein</fullName>
    </submittedName>
</protein>
<dbReference type="AlphaFoldDB" id="A0A246RZD2"/>
<evidence type="ECO:0000313" key="2">
    <source>
        <dbReference type="Proteomes" id="UP000197334"/>
    </source>
</evidence>
<dbReference type="OrthoDB" id="6173220at2"/>
<keyword evidence="2" id="KW-1185">Reference proteome</keyword>
<evidence type="ECO:0000313" key="1">
    <source>
        <dbReference type="EMBL" id="OWV29446.1"/>
    </source>
</evidence>
<sequence>MIDSAHGAPVDRQALRVGFFPGEHFEVEFTEDRPKRRITLDAPPRRPKRPKTARDYTGLINGRMTALFWLKPTGNGQSSYWVVRCDCGKYEIRKKLGKWHKKHGGEDMCEVCEREREMLNGFSPKASRRTQGERLLRWVDEMRQLGLNDAEITAIRCNDNLDTKGKTVEEIRQALE</sequence>
<accession>A0A246RZD2</accession>
<organism evidence="1 2">
    <name type="scientific">Halomonas campaniensis</name>
    <dbReference type="NCBI Taxonomy" id="213554"/>
    <lineage>
        <taxon>Bacteria</taxon>
        <taxon>Pseudomonadati</taxon>
        <taxon>Pseudomonadota</taxon>
        <taxon>Gammaproteobacteria</taxon>
        <taxon>Oceanospirillales</taxon>
        <taxon>Halomonadaceae</taxon>
        <taxon>Halomonas</taxon>
    </lineage>
</organism>
<name>A0A246RZD2_9GAMM</name>
<dbReference type="Proteomes" id="UP000197334">
    <property type="component" value="Unassembled WGS sequence"/>
</dbReference>
<dbReference type="RefSeq" id="WP_088700334.1">
    <property type="nucleotide sequence ID" value="NZ_JPUA01000032.1"/>
</dbReference>
<reference evidence="1 2" key="1">
    <citation type="submission" date="2014-08" db="EMBL/GenBank/DDBJ databases">
        <title>Draft genome sequence of a novel L-asparaginase producing marine bacterium, Halomonas campaniensis.</title>
        <authorList>
            <person name="Sundarakrishnan B."/>
            <person name="Moushumi Priya A."/>
            <person name="Raman G."/>
            <person name="Sakthivel N."/>
            <person name="Park S."/>
            <person name="Jayachandran S."/>
        </authorList>
    </citation>
    <scope>NUCLEOTIDE SEQUENCE [LARGE SCALE GENOMIC DNA]</scope>
    <source>
        <strain evidence="1 2">SK03</strain>
    </source>
</reference>
<proteinExistence type="predicted"/>
<dbReference type="EMBL" id="JPUA01000032">
    <property type="protein sequence ID" value="OWV29446.1"/>
    <property type="molecule type" value="Genomic_DNA"/>
</dbReference>